<dbReference type="InterPro" id="IPR052471">
    <property type="entry name" value="PBI_I9"/>
</dbReference>
<dbReference type="GO" id="GO:0042144">
    <property type="term" value="P:vacuole fusion, non-autophagic"/>
    <property type="evidence" value="ECO:0007669"/>
    <property type="project" value="TreeGrafter"/>
</dbReference>
<comment type="similarity">
    <text evidence="1">Belongs to the protease inhibitor I9 family.</text>
</comment>
<dbReference type="FunCoup" id="A0A4S2MJU4">
    <property type="interactions" value="145"/>
</dbReference>
<dbReference type="InterPro" id="IPR010259">
    <property type="entry name" value="S8pro/Inhibitor_I9"/>
</dbReference>
<dbReference type="GO" id="GO:0008233">
    <property type="term" value="F:peptidase activity"/>
    <property type="evidence" value="ECO:0007669"/>
    <property type="project" value="UniProtKB-KW"/>
</dbReference>
<dbReference type="EMBL" id="ML220156">
    <property type="protein sequence ID" value="TGZ77281.1"/>
    <property type="molecule type" value="Genomic_DNA"/>
</dbReference>
<dbReference type="Gene3D" id="3.30.70.80">
    <property type="entry name" value="Peptidase S8 propeptide/proteinase inhibitor I9"/>
    <property type="match status" value="1"/>
</dbReference>
<dbReference type="InterPro" id="IPR037045">
    <property type="entry name" value="S8pro/Inhibitor_I9_sf"/>
</dbReference>
<dbReference type="PANTHER" id="PTHR28288:SF2">
    <property type="entry name" value="PROTEASE B INHIBITOR 2"/>
    <property type="match status" value="1"/>
</dbReference>
<gene>
    <name evidence="3" type="ORF">EX30DRAFT_344277</name>
</gene>
<sequence length="71" mass="8086">MPAYIVTAKPDCTDEDVQALKQQCRDRGGNITHEYTLIKGFAVEYPENAVMTLESHPHVDHVEQDQIMKTQ</sequence>
<dbReference type="Proteomes" id="UP000298138">
    <property type="component" value="Unassembled WGS sequence"/>
</dbReference>
<keyword evidence="4" id="KW-1185">Reference proteome</keyword>
<organism evidence="3 4">
    <name type="scientific">Ascodesmis nigricans</name>
    <dbReference type="NCBI Taxonomy" id="341454"/>
    <lineage>
        <taxon>Eukaryota</taxon>
        <taxon>Fungi</taxon>
        <taxon>Dikarya</taxon>
        <taxon>Ascomycota</taxon>
        <taxon>Pezizomycotina</taxon>
        <taxon>Pezizomycetes</taxon>
        <taxon>Pezizales</taxon>
        <taxon>Ascodesmidaceae</taxon>
        <taxon>Ascodesmis</taxon>
    </lineage>
</organism>
<evidence type="ECO:0000259" key="2">
    <source>
        <dbReference type="Pfam" id="PF05922"/>
    </source>
</evidence>
<dbReference type="GO" id="GO:0004866">
    <property type="term" value="F:endopeptidase inhibitor activity"/>
    <property type="evidence" value="ECO:0007669"/>
    <property type="project" value="TreeGrafter"/>
</dbReference>
<proteinExistence type="inferred from homology"/>
<keyword evidence="3" id="KW-0378">Hydrolase</keyword>
<dbReference type="OrthoDB" id="5518345at2759"/>
<evidence type="ECO:0000313" key="3">
    <source>
        <dbReference type="EMBL" id="TGZ77281.1"/>
    </source>
</evidence>
<dbReference type="SUPFAM" id="SSF54897">
    <property type="entry name" value="Protease propeptides/inhibitors"/>
    <property type="match status" value="1"/>
</dbReference>
<name>A0A4S2MJU4_9PEZI</name>
<accession>A0A4S2MJU4</accession>
<dbReference type="FunFam" id="3.30.70.80:FF:000005">
    <property type="entry name" value="Proteinase inhibitor I2B"/>
    <property type="match status" value="1"/>
</dbReference>
<dbReference type="InParanoid" id="A0A4S2MJU4"/>
<keyword evidence="3" id="KW-0645">Protease</keyword>
<feature type="domain" description="Inhibitor I9" evidence="2">
    <location>
        <begin position="21"/>
        <end position="71"/>
    </location>
</feature>
<dbReference type="GO" id="GO:0006508">
    <property type="term" value="P:proteolysis"/>
    <property type="evidence" value="ECO:0007669"/>
    <property type="project" value="UniProtKB-KW"/>
</dbReference>
<evidence type="ECO:0000256" key="1">
    <source>
        <dbReference type="ARBA" id="ARBA00038069"/>
    </source>
</evidence>
<dbReference type="AlphaFoldDB" id="A0A4S2MJU4"/>
<evidence type="ECO:0000313" key="4">
    <source>
        <dbReference type="Proteomes" id="UP000298138"/>
    </source>
</evidence>
<dbReference type="PANTHER" id="PTHR28288">
    <property type="entry name" value="PROTEASE B INHIBITOR 2"/>
    <property type="match status" value="1"/>
</dbReference>
<dbReference type="Pfam" id="PF05922">
    <property type="entry name" value="Inhibitor_I9"/>
    <property type="match status" value="1"/>
</dbReference>
<protein>
    <submittedName>
        <fullName evidence="3">Protease propeptide/inhibitor</fullName>
    </submittedName>
</protein>
<reference evidence="3 4" key="1">
    <citation type="submission" date="2019-04" db="EMBL/GenBank/DDBJ databases">
        <title>Comparative genomics and transcriptomics to analyze fruiting body development in filamentous ascomycetes.</title>
        <authorList>
            <consortium name="DOE Joint Genome Institute"/>
            <person name="Lutkenhaus R."/>
            <person name="Traeger S."/>
            <person name="Breuer J."/>
            <person name="Kuo A."/>
            <person name="Lipzen A."/>
            <person name="Pangilinan J."/>
            <person name="Dilworth D."/>
            <person name="Sandor L."/>
            <person name="Poggeler S."/>
            <person name="Barry K."/>
            <person name="Grigoriev I.V."/>
            <person name="Nowrousian M."/>
        </authorList>
    </citation>
    <scope>NUCLEOTIDE SEQUENCE [LARGE SCALE GENOMIC DNA]</scope>
    <source>
        <strain evidence="3 4">CBS 389.68</strain>
    </source>
</reference>